<evidence type="ECO:0000256" key="8">
    <source>
        <dbReference type="ARBA" id="ARBA00023157"/>
    </source>
</evidence>
<feature type="signal peptide" evidence="13">
    <location>
        <begin position="1"/>
        <end position="25"/>
    </location>
</feature>
<feature type="compositionally biased region" description="Low complexity" evidence="11">
    <location>
        <begin position="738"/>
        <end position="749"/>
    </location>
</feature>
<comment type="subcellular location">
    <subcellularLocation>
        <location evidence="1">Membrane</location>
        <topology evidence="1">Single-pass type I membrane protein</topology>
    </subcellularLocation>
</comment>
<dbReference type="SUPFAM" id="SSF49265">
    <property type="entry name" value="Fibronectin type III"/>
    <property type="match status" value="4"/>
</dbReference>
<reference evidence="15" key="1">
    <citation type="submission" date="2019-02" db="EMBL/GenBank/DDBJ databases">
        <authorList>
            <person name="Zhu K."/>
            <person name="Lu X."/>
            <person name="Chen J."/>
        </authorList>
    </citation>
    <scope>NUCLEOTIDE SEQUENCE</scope>
</reference>
<dbReference type="Gene3D" id="2.60.40.10">
    <property type="entry name" value="Immunoglobulins"/>
    <property type="match status" value="6"/>
</dbReference>
<evidence type="ECO:0000256" key="3">
    <source>
        <dbReference type="ARBA" id="ARBA00022692"/>
    </source>
</evidence>
<name>A0A6B7RCN8_PLEAT</name>
<dbReference type="InterPro" id="IPR013783">
    <property type="entry name" value="Ig-like_fold"/>
</dbReference>
<keyword evidence="5" id="KW-0677">Repeat</keyword>
<dbReference type="InterPro" id="IPR003961">
    <property type="entry name" value="FN3_dom"/>
</dbReference>
<keyword evidence="9 15" id="KW-0675">Receptor</keyword>
<evidence type="ECO:0000259" key="14">
    <source>
        <dbReference type="PROSITE" id="PS50853"/>
    </source>
</evidence>
<feature type="compositionally biased region" description="Polar residues" evidence="11">
    <location>
        <begin position="871"/>
        <end position="886"/>
    </location>
</feature>
<proteinExistence type="evidence at transcript level"/>
<feature type="region of interest" description="Disordered" evidence="11">
    <location>
        <begin position="775"/>
        <end position="830"/>
    </location>
</feature>
<accession>A0A6B7RCN8</accession>
<dbReference type="InterPro" id="IPR036116">
    <property type="entry name" value="FN3_sf"/>
</dbReference>
<gene>
    <name evidence="15" type="primary">IL6Rb</name>
</gene>
<keyword evidence="8" id="KW-1015">Disulfide bond</keyword>
<evidence type="ECO:0000256" key="1">
    <source>
        <dbReference type="ARBA" id="ARBA00004479"/>
    </source>
</evidence>
<feature type="region of interest" description="Disordered" evidence="11">
    <location>
        <begin position="858"/>
        <end position="905"/>
    </location>
</feature>
<dbReference type="InterPro" id="IPR052672">
    <property type="entry name" value="Type1_Cytokine_Rcpt_Type2"/>
</dbReference>
<feature type="chain" id="PRO_5025410767" evidence="13">
    <location>
        <begin position="26"/>
        <end position="905"/>
    </location>
</feature>
<evidence type="ECO:0000256" key="13">
    <source>
        <dbReference type="SAM" id="SignalP"/>
    </source>
</evidence>
<evidence type="ECO:0000313" key="15">
    <source>
        <dbReference type="EMBL" id="QGA72063.1"/>
    </source>
</evidence>
<dbReference type="GO" id="GO:0004896">
    <property type="term" value="F:cytokine receptor activity"/>
    <property type="evidence" value="ECO:0007669"/>
    <property type="project" value="InterPro"/>
</dbReference>
<dbReference type="PROSITE" id="PS50853">
    <property type="entry name" value="FN3"/>
    <property type="match status" value="3"/>
</dbReference>
<keyword evidence="10" id="KW-0325">Glycoprotein</keyword>
<dbReference type="EMBL" id="MK564063">
    <property type="protein sequence ID" value="QGA72063.1"/>
    <property type="molecule type" value="mRNA"/>
</dbReference>
<feature type="domain" description="Fibronectin type-III" evidence="14">
    <location>
        <begin position="533"/>
        <end position="627"/>
    </location>
</feature>
<feature type="domain" description="Fibronectin type-III" evidence="14">
    <location>
        <begin position="226"/>
        <end position="326"/>
    </location>
</feature>
<dbReference type="AlphaFoldDB" id="A0A6B7RCN8"/>
<evidence type="ECO:0000256" key="2">
    <source>
        <dbReference type="ARBA" id="ARBA00008921"/>
    </source>
</evidence>
<keyword evidence="4 13" id="KW-0732">Signal</keyword>
<feature type="transmembrane region" description="Helical" evidence="12">
    <location>
        <begin position="632"/>
        <end position="652"/>
    </location>
</feature>
<feature type="domain" description="Fibronectin type-III" evidence="14">
    <location>
        <begin position="432"/>
        <end position="529"/>
    </location>
</feature>
<protein>
    <submittedName>
        <fullName evidence="15">Interleukin-6 receptor beta</fullName>
    </submittedName>
</protein>
<keyword evidence="6 12" id="KW-1133">Transmembrane helix</keyword>
<evidence type="ECO:0000256" key="7">
    <source>
        <dbReference type="ARBA" id="ARBA00023136"/>
    </source>
</evidence>
<dbReference type="InterPro" id="IPR010457">
    <property type="entry name" value="IgC2-like_lig-bd"/>
</dbReference>
<keyword evidence="7 12" id="KW-0472">Membrane</keyword>
<evidence type="ECO:0000256" key="5">
    <source>
        <dbReference type="ARBA" id="ARBA00022737"/>
    </source>
</evidence>
<dbReference type="InterPro" id="IPR003529">
    <property type="entry name" value="Hematopoietin_rcpt_Gp130_CS"/>
</dbReference>
<dbReference type="Pfam" id="PF00041">
    <property type="entry name" value="fn3"/>
    <property type="match status" value="2"/>
</dbReference>
<evidence type="ECO:0000256" key="11">
    <source>
        <dbReference type="SAM" id="MobiDB-lite"/>
    </source>
</evidence>
<evidence type="ECO:0000256" key="6">
    <source>
        <dbReference type="ARBA" id="ARBA00022989"/>
    </source>
</evidence>
<dbReference type="SMART" id="SM00060">
    <property type="entry name" value="FN3"/>
    <property type="match status" value="3"/>
</dbReference>
<dbReference type="PROSITE" id="PS01353">
    <property type="entry name" value="HEMATOPO_REC_L_F2"/>
    <property type="match status" value="1"/>
</dbReference>
<sequence>MDTLGCWLPFLSLVFLSSTASGAIANYGMIQPQSPTVEIGKNFTATCVLYKEALSTAEDIYWTNVIEIPKDQYTKINDSAVNVTISITENTEPWLYCKSRQLHSPVHGILLTKEYPPGKPTNLSCEAVQSGQRISPYLSCTWVSGLKEPQSGAKYTVHSSTLFVSEKDFGKEPYKNHTQKGSGIVDLSTFPYYVLLEIWVEEENKLGKVQSDHLEIDANELAKTNPPFGVKLIPENEFPRSLRVEWEHPISELYLRLRYHIRFCTAGSKEWFEVPQSDTENYMKSFRLQDLKPDTVYVVQVRCIHKGGGGHWSGWSKSAEGRTPEAKPASKPDVWRVIVPVEGRGEREVQVISKAPVESNGKIREYDIRFPNGKWETVTVNNTDLDSSSQERKITVFRKTAISDSVKAHFAVIGRNSVGVSPTASLVIPKISQDLPHVEALGWYNHEGKLWVKWDPSPINMDNLSEYVVEWVSASDGQMDWQREHKHRNQAAILGNLQKFTRYNVSVYPVYSGMAGKPMTTVAFLEQGAPLEAPALRLKRIGKYDVELEWFEIPLDKQRGIIVNYTIFCWLNGKEYLKETIPPTTHSYTLKPLSSHTSYVVWIRASTINGSVDCPETSFSTLKYAPGQIEGIVVGVCFAFLLCVLAVLILWFNFKSWIKKIFWPDVPNPSNSTIATWSPDFPSKPDTPKEGALANVSVMEVEADMLDSKSLFEEEKTCLPLKKDKYLSEEHSSGIGGSSCMSSPRQSVSDSDEGSDSGQTTASTVQYSSVVASSGYKGQTPSLLRPSQGPTQQPTFARSESTQPLLDSEEHPDLLGQESGGQTQRYPCNPYFRRWPGASEDGGQPAAEFNHLEMEGQGGVAMLRFSPVDEISQQTTPTEEGQSSDGQPADPICSYMPQLNGYRPQ</sequence>
<dbReference type="PANTHER" id="PTHR48423:SF2">
    <property type="entry name" value="INTERLEUKIN-12 RECEPTOR SUBUNIT BETA-2"/>
    <property type="match status" value="1"/>
</dbReference>
<feature type="compositionally biased region" description="Polar residues" evidence="11">
    <location>
        <begin position="788"/>
        <end position="805"/>
    </location>
</feature>
<keyword evidence="3 12" id="KW-0812">Transmembrane</keyword>
<organism evidence="15">
    <name type="scientific">Plecoglossus altivelis</name>
    <name type="common">Ayu sweetfish</name>
    <name type="synonym">Salmo altivelis</name>
    <dbReference type="NCBI Taxonomy" id="61084"/>
    <lineage>
        <taxon>Eukaryota</taxon>
        <taxon>Metazoa</taxon>
        <taxon>Chordata</taxon>
        <taxon>Craniata</taxon>
        <taxon>Vertebrata</taxon>
        <taxon>Euteleostomi</taxon>
        <taxon>Actinopterygii</taxon>
        <taxon>Neopterygii</taxon>
        <taxon>Teleostei</taxon>
        <taxon>Stomiati</taxon>
        <taxon>Osmeriformes</taxon>
        <taxon>Plecoglossus</taxon>
    </lineage>
</organism>
<dbReference type="Pfam" id="PF06328">
    <property type="entry name" value="Lep_receptor_Ig"/>
    <property type="match status" value="1"/>
</dbReference>
<evidence type="ECO:0000256" key="4">
    <source>
        <dbReference type="ARBA" id="ARBA00022729"/>
    </source>
</evidence>
<evidence type="ECO:0000256" key="12">
    <source>
        <dbReference type="SAM" id="Phobius"/>
    </source>
</evidence>
<dbReference type="GO" id="GO:0005886">
    <property type="term" value="C:plasma membrane"/>
    <property type="evidence" value="ECO:0007669"/>
    <property type="project" value="UniProtKB-ARBA"/>
</dbReference>
<evidence type="ECO:0000256" key="10">
    <source>
        <dbReference type="ARBA" id="ARBA00023180"/>
    </source>
</evidence>
<feature type="region of interest" description="Disordered" evidence="11">
    <location>
        <begin position="733"/>
        <end position="762"/>
    </location>
</feature>
<dbReference type="CDD" id="cd00063">
    <property type="entry name" value="FN3"/>
    <property type="match status" value="3"/>
</dbReference>
<dbReference type="PANTHER" id="PTHR48423">
    <property type="entry name" value="INTERLEUKIN-27 RECEPTOR SUBUNIT ALPHA"/>
    <property type="match status" value="1"/>
</dbReference>
<evidence type="ECO:0000256" key="9">
    <source>
        <dbReference type="ARBA" id="ARBA00023170"/>
    </source>
</evidence>
<comment type="similarity">
    <text evidence="2">Belongs to the type I cytokine receptor family. Type 2 subfamily.</text>
</comment>